<dbReference type="InterPro" id="IPR019464">
    <property type="entry name" value="ELL_N"/>
</dbReference>
<protein>
    <submittedName>
        <fullName evidence="9">RNA polymerase II elongation factor ELL-like</fullName>
    </submittedName>
</protein>
<evidence type="ECO:0000256" key="1">
    <source>
        <dbReference type="ARBA" id="ARBA00004123"/>
    </source>
</evidence>
<feature type="compositionally biased region" description="Low complexity" evidence="7">
    <location>
        <begin position="186"/>
        <end position="231"/>
    </location>
</feature>
<evidence type="ECO:0000256" key="3">
    <source>
        <dbReference type="ARBA" id="ARBA00023015"/>
    </source>
</evidence>
<feature type="compositionally biased region" description="Polar residues" evidence="7">
    <location>
        <begin position="159"/>
        <end position="173"/>
    </location>
</feature>
<reference evidence="9" key="1">
    <citation type="submission" date="2023-08" db="EMBL/GenBank/DDBJ databases">
        <authorList>
            <person name="Alioto T."/>
            <person name="Alioto T."/>
            <person name="Gomez Garrido J."/>
        </authorList>
    </citation>
    <scope>NUCLEOTIDE SEQUENCE</scope>
</reference>
<feature type="compositionally biased region" description="Polar residues" evidence="7">
    <location>
        <begin position="426"/>
        <end position="440"/>
    </location>
</feature>
<keyword evidence="4" id="KW-0804">Transcription</keyword>
<keyword evidence="3" id="KW-0805">Transcription regulation</keyword>
<feature type="region of interest" description="Disordered" evidence="7">
    <location>
        <begin position="329"/>
        <end position="411"/>
    </location>
</feature>
<dbReference type="Gene3D" id="1.10.10.2670">
    <property type="entry name" value="E3 ubiquitin-protein ligase"/>
    <property type="match status" value="1"/>
</dbReference>
<keyword evidence="5" id="KW-0539">Nucleus</keyword>
<dbReference type="SUPFAM" id="SSF46785">
    <property type="entry name" value="Winged helix' DNA-binding domain"/>
    <property type="match status" value="1"/>
</dbReference>
<feature type="region of interest" description="Disordered" evidence="7">
    <location>
        <begin position="159"/>
        <end position="232"/>
    </location>
</feature>
<accession>A0AA36ALL8</accession>
<organism evidence="9 10">
    <name type="scientific">Octopus vulgaris</name>
    <name type="common">Common octopus</name>
    <dbReference type="NCBI Taxonomy" id="6645"/>
    <lineage>
        <taxon>Eukaryota</taxon>
        <taxon>Metazoa</taxon>
        <taxon>Spiralia</taxon>
        <taxon>Lophotrochozoa</taxon>
        <taxon>Mollusca</taxon>
        <taxon>Cephalopoda</taxon>
        <taxon>Coleoidea</taxon>
        <taxon>Octopodiformes</taxon>
        <taxon>Octopoda</taxon>
        <taxon>Incirrata</taxon>
        <taxon>Octopodidae</taxon>
        <taxon>Octopus</taxon>
    </lineage>
</organism>
<evidence type="ECO:0000259" key="8">
    <source>
        <dbReference type="PROSITE" id="PS51980"/>
    </source>
</evidence>
<dbReference type="Proteomes" id="UP001162480">
    <property type="component" value="Chromosome 2"/>
</dbReference>
<evidence type="ECO:0000313" key="10">
    <source>
        <dbReference type="Proteomes" id="UP001162480"/>
    </source>
</evidence>
<dbReference type="PROSITE" id="PS51980">
    <property type="entry name" value="OCEL"/>
    <property type="match status" value="1"/>
</dbReference>
<evidence type="ECO:0000256" key="5">
    <source>
        <dbReference type="ARBA" id="ARBA00023242"/>
    </source>
</evidence>
<keyword evidence="10" id="KW-1185">Reference proteome</keyword>
<gene>
    <name evidence="9" type="ORF">OCTVUL_1B018367</name>
</gene>
<proteinExistence type="inferred from homology"/>
<dbReference type="GO" id="GO:0032968">
    <property type="term" value="P:positive regulation of transcription elongation by RNA polymerase II"/>
    <property type="evidence" value="ECO:0007669"/>
    <property type="project" value="TreeGrafter"/>
</dbReference>
<dbReference type="SUPFAM" id="SSF144292">
    <property type="entry name" value="occludin/ELL-like"/>
    <property type="match status" value="1"/>
</dbReference>
<feature type="compositionally biased region" description="Polar residues" evidence="7">
    <location>
        <begin position="331"/>
        <end position="361"/>
    </location>
</feature>
<dbReference type="Pfam" id="PF10390">
    <property type="entry name" value="ELL"/>
    <property type="match status" value="1"/>
</dbReference>
<feature type="region of interest" description="Disordered" evidence="7">
    <location>
        <begin position="426"/>
        <end position="466"/>
    </location>
</feature>
<name>A0AA36ALL8_OCTVU</name>
<dbReference type="Gene3D" id="6.10.140.340">
    <property type="match status" value="1"/>
</dbReference>
<dbReference type="EMBL" id="OX597815">
    <property type="protein sequence ID" value="CAI9718455.1"/>
    <property type="molecule type" value="Genomic_DNA"/>
</dbReference>
<dbReference type="GO" id="GO:0000987">
    <property type="term" value="F:cis-regulatory region sequence-specific DNA binding"/>
    <property type="evidence" value="ECO:0007669"/>
    <property type="project" value="TreeGrafter"/>
</dbReference>
<dbReference type="AlphaFoldDB" id="A0AA36ALL8"/>
<evidence type="ECO:0000256" key="4">
    <source>
        <dbReference type="ARBA" id="ARBA00023163"/>
    </source>
</evidence>
<comment type="subcellular location">
    <subcellularLocation>
        <location evidence="1">Nucleus</location>
    </subcellularLocation>
</comment>
<evidence type="ECO:0000256" key="6">
    <source>
        <dbReference type="PROSITE-ProRule" id="PRU01324"/>
    </source>
</evidence>
<dbReference type="InterPro" id="IPR010844">
    <property type="entry name" value="Occludin_ELL"/>
</dbReference>
<evidence type="ECO:0000313" key="9">
    <source>
        <dbReference type="EMBL" id="CAI9718455.1"/>
    </source>
</evidence>
<dbReference type="GO" id="GO:0042795">
    <property type="term" value="P:snRNA transcription by RNA polymerase II"/>
    <property type="evidence" value="ECO:0007669"/>
    <property type="project" value="TreeGrafter"/>
</dbReference>
<dbReference type="GO" id="GO:0008023">
    <property type="term" value="C:transcription elongation factor complex"/>
    <property type="evidence" value="ECO:0007669"/>
    <property type="project" value="InterPro"/>
</dbReference>
<dbReference type="GO" id="GO:0003746">
    <property type="term" value="F:translation elongation factor activity"/>
    <property type="evidence" value="ECO:0007669"/>
    <property type="project" value="UniProtKB-KW"/>
</dbReference>
<feature type="domain" description="OCEL" evidence="8">
    <location>
        <begin position="464"/>
        <end position="573"/>
    </location>
</feature>
<dbReference type="InterPro" id="IPR031176">
    <property type="entry name" value="ELL/occludin"/>
</dbReference>
<comment type="similarity">
    <text evidence="2 6">Belongs to the ELL/occludin family.</text>
</comment>
<dbReference type="Pfam" id="PF07303">
    <property type="entry name" value="Occludin_ELL"/>
    <property type="match status" value="1"/>
</dbReference>
<sequence>MAALEERQQYGLSSRNEGDKTIIHLKLTDSALKTLEEYARNKDVHRKANIKFQNNSGSIQIPSLRGENRTFQFSLSSIQGDLNGSFDCLEQSTSRFGSHVTSLGCMTQRIVVQASDDVYKTTKERMTLAEEESKKVCTKEIKPTGSFMRHIYKKVHKNSNAMSLNKTPSAINQSWSGHGSHHLSHHSGVSGNSGSHSNSVGNGYSSQSRLPSLHSSSSPHTGTGFSHSGSSIKRNAHKSAIVDEPYRDRIIHLLALRPYNKAELLLRLKKDGILDKDKECLASILDDVASQYKDNKYTLAKHVLSEVRLEWPYYSDGERQLVRRRIATDGRSASNSPEESSPHHNNSLPTSCSPYGANNLQKRMPDSSAVDGNFHPPKKLRVSPPMLGDKQMNGTVKKPSAKIENHSASNNVANNILTNGLNKTADQNQTHQNSRSNYSDHQAVVSSKNEEIPSPSSSPDNDTSNYLNKYSVICRDSQRQEYKNDFNVDYFEYQQLYIAINKVSQKFLDWNSQMKKVSKGSPDYEKLERKIFKEYELTKNNTKFMETKIRFEFLHRKLRHIKKLVSDYDQKQMAMMRS</sequence>
<feature type="compositionally biased region" description="Low complexity" evidence="7">
    <location>
        <begin position="452"/>
        <end position="465"/>
    </location>
</feature>
<dbReference type="GO" id="GO:0006368">
    <property type="term" value="P:transcription elongation by RNA polymerase II"/>
    <property type="evidence" value="ECO:0007669"/>
    <property type="project" value="InterPro"/>
</dbReference>
<dbReference type="InterPro" id="IPR036390">
    <property type="entry name" value="WH_DNA-bd_sf"/>
</dbReference>
<evidence type="ECO:0000256" key="7">
    <source>
        <dbReference type="SAM" id="MobiDB-lite"/>
    </source>
</evidence>
<dbReference type="InterPro" id="IPR042065">
    <property type="entry name" value="E3_ELL-like"/>
</dbReference>
<dbReference type="PANTHER" id="PTHR23288:SF17">
    <property type="entry name" value="RNA POLYMERASE II ELONGATION FACTOR ELL"/>
    <property type="match status" value="1"/>
</dbReference>
<dbReference type="PANTHER" id="PTHR23288">
    <property type="entry name" value="OCCLUDIN AND RNA POLYMERASE II ELONGATION FACTOR ELL"/>
    <property type="match status" value="1"/>
</dbReference>
<evidence type="ECO:0000256" key="2">
    <source>
        <dbReference type="ARBA" id="ARBA00009171"/>
    </source>
</evidence>